<dbReference type="EMBL" id="CP032549">
    <property type="protein sequence ID" value="QIV88236.1"/>
    <property type="molecule type" value="Genomic_DNA"/>
</dbReference>
<keyword evidence="3" id="KW-1185">Reference proteome</keyword>
<dbReference type="AlphaFoldDB" id="A0A6H0SM83"/>
<name>A0A6H0SM83_9MICC</name>
<feature type="domain" description="DUF306" evidence="1">
    <location>
        <begin position="11"/>
        <end position="72"/>
    </location>
</feature>
<dbReference type="InterPro" id="IPR005184">
    <property type="entry name" value="DUF306_Meta_HslJ"/>
</dbReference>
<dbReference type="RefSeq" id="WP_172512988.1">
    <property type="nucleotide sequence ID" value="NZ_CP032549.1"/>
</dbReference>
<dbReference type="Gene3D" id="2.40.128.270">
    <property type="match status" value="1"/>
</dbReference>
<gene>
    <name evidence="2" type="ORF">D3791_14640</name>
</gene>
<evidence type="ECO:0000313" key="2">
    <source>
        <dbReference type="EMBL" id="QIV88236.1"/>
    </source>
</evidence>
<evidence type="ECO:0000313" key="3">
    <source>
        <dbReference type="Proteomes" id="UP000502331"/>
    </source>
</evidence>
<dbReference type="Pfam" id="PF03724">
    <property type="entry name" value="META"/>
    <property type="match status" value="1"/>
</dbReference>
<dbReference type="Proteomes" id="UP000502331">
    <property type="component" value="Chromosome"/>
</dbReference>
<organism evidence="2 3">
    <name type="scientific">Glutamicibacter mishrai</name>
    <dbReference type="NCBI Taxonomy" id="1775880"/>
    <lineage>
        <taxon>Bacteria</taxon>
        <taxon>Bacillati</taxon>
        <taxon>Actinomycetota</taxon>
        <taxon>Actinomycetes</taxon>
        <taxon>Micrococcales</taxon>
        <taxon>Micrococcaceae</taxon>
        <taxon>Glutamicibacter</taxon>
    </lineage>
</organism>
<protein>
    <submittedName>
        <fullName evidence="2">META domain-containing protein</fullName>
    </submittedName>
</protein>
<dbReference type="InterPro" id="IPR038670">
    <property type="entry name" value="HslJ-like_sf"/>
</dbReference>
<proteinExistence type="predicted"/>
<reference evidence="2 3" key="1">
    <citation type="submission" date="2018-09" db="EMBL/GenBank/DDBJ databases">
        <title>Glutamicibacter mishrai S5-52T (LMG 29155T = KCTC 39846T).</title>
        <authorList>
            <person name="Das S.K."/>
        </authorList>
    </citation>
    <scope>NUCLEOTIDE SEQUENCE [LARGE SCALE GENOMIC DNA]</scope>
    <source>
        <strain evidence="2 3">S5-52</strain>
    </source>
</reference>
<sequence length="95" mass="10479">MLGLWGSKDHRQPWLELLHDGRVVGLDGCNRLFGQWAEAADVDFIALGGTRMFCEGVDDWLSRAATGKLQDDGSMAIFDLKEKELGILAKEGKNS</sequence>
<evidence type="ECO:0000259" key="1">
    <source>
        <dbReference type="Pfam" id="PF03724"/>
    </source>
</evidence>
<accession>A0A6H0SM83</accession>